<name>A0A8X6T880_NEPPI</name>
<evidence type="ECO:0000313" key="1">
    <source>
        <dbReference type="EMBL" id="GFS87339.1"/>
    </source>
</evidence>
<proteinExistence type="predicted"/>
<dbReference type="AlphaFoldDB" id="A0A8X6T880"/>
<gene>
    <name evidence="1" type="ORF">NPIL_396611</name>
</gene>
<organism evidence="1 2">
    <name type="scientific">Nephila pilipes</name>
    <name type="common">Giant wood spider</name>
    <name type="synonym">Nephila maculata</name>
    <dbReference type="NCBI Taxonomy" id="299642"/>
    <lineage>
        <taxon>Eukaryota</taxon>
        <taxon>Metazoa</taxon>
        <taxon>Ecdysozoa</taxon>
        <taxon>Arthropoda</taxon>
        <taxon>Chelicerata</taxon>
        <taxon>Arachnida</taxon>
        <taxon>Araneae</taxon>
        <taxon>Araneomorphae</taxon>
        <taxon>Entelegynae</taxon>
        <taxon>Araneoidea</taxon>
        <taxon>Nephilidae</taxon>
        <taxon>Nephila</taxon>
    </lineage>
</organism>
<accession>A0A8X6T880</accession>
<dbReference type="Proteomes" id="UP000887013">
    <property type="component" value="Unassembled WGS sequence"/>
</dbReference>
<reference evidence="1" key="1">
    <citation type="submission" date="2020-08" db="EMBL/GenBank/DDBJ databases">
        <title>Multicomponent nature underlies the extraordinary mechanical properties of spider dragline silk.</title>
        <authorList>
            <person name="Kono N."/>
            <person name="Nakamura H."/>
            <person name="Mori M."/>
            <person name="Yoshida Y."/>
            <person name="Ohtoshi R."/>
            <person name="Malay A.D."/>
            <person name="Moran D.A.P."/>
            <person name="Tomita M."/>
            <person name="Numata K."/>
            <person name="Arakawa K."/>
        </authorList>
    </citation>
    <scope>NUCLEOTIDE SEQUENCE</scope>
</reference>
<dbReference type="EMBL" id="BMAW01004173">
    <property type="protein sequence ID" value="GFS87339.1"/>
    <property type="molecule type" value="Genomic_DNA"/>
</dbReference>
<sequence>MAPGRSEGCMGNGGILASRDSELSILLPLVRPMIPTFYINDGNREISLVRSLNRIISWAYNDIDSITVGQIQRKEIYSAVKWAPYLCAVHNVQRSCQHRSKL</sequence>
<comment type="caution">
    <text evidence="1">The sequence shown here is derived from an EMBL/GenBank/DDBJ whole genome shotgun (WGS) entry which is preliminary data.</text>
</comment>
<dbReference type="OrthoDB" id="10292752at2759"/>
<protein>
    <submittedName>
        <fullName evidence="1">Uncharacterized protein</fullName>
    </submittedName>
</protein>
<evidence type="ECO:0000313" key="2">
    <source>
        <dbReference type="Proteomes" id="UP000887013"/>
    </source>
</evidence>
<keyword evidence="2" id="KW-1185">Reference proteome</keyword>